<organism evidence="2 3">
    <name type="scientific">Micromonospora humida</name>
    <dbReference type="NCBI Taxonomy" id="2809018"/>
    <lineage>
        <taxon>Bacteria</taxon>
        <taxon>Bacillati</taxon>
        <taxon>Actinomycetota</taxon>
        <taxon>Actinomycetes</taxon>
        <taxon>Micromonosporales</taxon>
        <taxon>Micromonosporaceae</taxon>
        <taxon>Micromonospora</taxon>
    </lineage>
</organism>
<dbReference type="Proteomes" id="UP001518872">
    <property type="component" value="Unassembled WGS sequence"/>
</dbReference>
<feature type="region of interest" description="Disordered" evidence="1">
    <location>
        <begin position="1"/>
        <end position="22"/>
    </location>
</feature>
<dbReference type="RefSeq" id="WP_204925207.1">
    <property type="nucleotide sequence ID" value="NZ_JAFEUC010000005.1"/>
</dbReference>
<name>A0ABS2ISB5_9ACTN</name>
<proteinExistence type="predicted"/>
<accession>A0ABS2ISB5</accession>
<sequence>MTPTRVPPGAPDTAQPPPPARWFADALDDLHQRVSPAGLVPSPTGHVLASTAALPTAPPGPLARFGIAVLPAATRDAASAPPHPTPGGGGRGRPTTIAPAVAEEFAVGLLDLHRRLLHEVLRHTLRHLGARESDGVTLLARQLVQAQLAEVAIRLAEVGATPGPRRDDDAAARWRTHRRLVGVGRDLLRLLGASGFLVDGPAGDLHLTEVVGNVYLHPGRGQDDD</sequence>
<dbReference type="InterPro" id="IPR036250">
    <property type="entry name" value="AcylCo_DH-like_C"/>
</dbReference>
<feature type="compositionally biased region" description="Pro residues" evidence="1">
    <location>
        <begin position="1"/>
        <end position="20"/>
    </location>
</feature>
<keyword evidence="3" id="KW-1185">Reference proteome</keyword>
<evidence type="ECO:0008006" key="4">
    <source>
        <dbReference type="Google" id="ProtNLM"/>
    </source>
</evidence>
<protein>
    <recommendedName>
        <fullName evidence="4">Acyl-CoA dehydrogenase</fullName>
    </recommendedName>
</protein>
<evidence type="ECO:0000256" key="1">
    <source>
        <dbReference type="SAM" id="MobiDB-lite"/>
    </source>
</evidence>
<evidence type="ECO:0000313" key="3">
    <source>
        <dbReference type="Proteomes" id="UP001518872"/>
    </source>
</evidence>
<evidence type="ECO:0000313" key="2">
    <source>
        <dbReference type="EMBL" id="MBM7077232.1"/>
    </source>
</evidence>
<feature type="region of interest" description="Disordered" evidence="1">
    <location>
        <begin position="76"/>
        <end position="96"/>
    </location>
</feature>
<comment type="caution">
    <text evidence="2">The sequence shown here is derived from an EMBL/GenBank/DDBJ whole genome shotgun (WGS) entry which is preliminary data.</text>
</comment>
<gene>
    <name evidence="2" type="ORF">JQX11_12860</name>
</gene>
<reference evidence="2 3" key="1">
    <citation type="submission" date="2021-02" db="EMBL/GenBank/DDBJ databases">
        <authorList>
            <person name="Ra J.-S."/>
        </authorList>
    </citation>
    <scope>NUCLEOTIDE SEQUENCE [LARGE SCALE GENOMIC DNA]</scope>
    <source>
        <strain evidence="2 3">MMS20-R1-14</strain>
    </source>
</reference>
<dbReference type="SUPFAM" id="SSF47203">
    <property type="entry name" value="Acyl-CoA dehydrogenase C-terminal domain-like"/>
    <property type="match status" value="1"/>
</dbReference>
<dbReference type="EMBL" id="JAFEUC010000005">
    <property type="protein sequence ID" value="MBM7077232.1"/>
    <property type="molecule type" value="Genomic_DNA"/>
</dbReference>